<gene>
    <name evidence="2" type="ORF">K505DRAFT_414660</name>
</gene>
<dbReference type="AlphaFoldDB" id="A0A6A6XN99"/>
<dbReference type="OrthoDB" id="3672650at2759"/>
<accession>A0A6A6XN99</accession>
<evidence type="ECO:0000256" key="1">
    <source>
        <dbReference type="SAM" id="MobiDB-lite"/>
    </source>
</evidence>
<feature type="region of interest" description="Disordered" evidence="1">
    <location>
        <begin position="168"/>
        <end position="211"/>
    </location>
</feature>
<name>A0A6A6XN99_9PLEO</name>
<keyword evidence="3" id="KW-1185">Reference proteome</keyword>
<protein>
    <submittedName>
        <fullName evidence="2">Uncharacterized protein</fullName>
    </submittedName>
</protein>
<reference evidence="2" key="1">
    <citation type="journal article" date="2020" name="Stud. Mycol.">
        <title>101 Dothideomycetes genomes: a test case for predicting lifestyles and emergence of pathogens.</title>
        <authorList>
            <person name="Haridas S."/>
            <person name="Albert R."/>
            <person name="Binder M."/>
            <person name="Bloem J."/>
            <person name="Labutti K."/>
            <person name="Salamov A."/>
            <person name="Andreopoulos B."/>
            <person name="Baker S."/>
            <person name="Barry K."/>
            <person name="Bills G."/>
            <person name="Bluhm B."/>
            <person name="Cannon C."/>
            <person name="Castanera R."/>
            <person name="Culley D."/>
            <person name="Daum C."/>
            <person name="Ezra D."/>
            <person name="Gonzalez J."/>
            <person name="Henrissat B."/>
            <person name="Kuo A."/>
            <person name="Liang C."/>
            <person name="Lipzen A."/>
            <person name="Lutzoni F."/>
            <person name="Magnuson J."/>
            <person name="Mondo S."/>
            <person name="Nolan M."/>
            <person name="Ohm R."/>
            <person name="Pangilinan J."/>
            <person name="Park H.-J."/>
            <person name="Ramirez L."/>
            <person name="Alfaro M."/>
            <person name="Sun H."/>
            <person name="Tritt A."/>
            <person name="Yoshinaga Y."/>
            <person name="Zwiers L.-H."/>
            <person name="Turgeon B."/>
            <person name="Goodwin S."/>
            <person name="Spatafora J."/>
            <person name="Crous P."/>
            <person name="Grigoriev I."/>
        </authorList>
    </citation>
    <scope>NUCLEOTIDE SEQUENCE</scope>
    <source>
        <strain evidence="2">CBS 109.77</strain>
    </source>
</reference>
<evidence type="ECO:0000313" key="3">
    <source>
        <dbReference type="Proteomes" id="UP000799757"/>
    </source>
</evidence>
<organism evidence="2 3">
    <name type="scientific">Melanomma pulvis-pyrius CBS 109.77</name>
    <dbReference type="NCBI Taxonomy" id="1314802"/>
    <lineage>
        <taxon>Eukaryota</taxon>
        <taxon>Fungi</taxon>
        <taxon>Dikarya</taxon>
        <taxon>Ascomycota</taxon>
        <taxon>Pezizomycotina</taxon>
        <taxon>Dothideomycetes</taxon>
        <taxon>Pleosporomycetidae</taxon>
        <taxon>Pleosporales</taxon>
        <taxon>Melanommataceae</taxon>
        <taxon>Melanomma</taxon>
    </lineage>
</organism>
<proteinExistence type="predicted"/>
<dbReference type="Proteomes" id="UP000799757">
    <property type="component" value="Unassembled WGS sequence"/>
</dbReference>
<dbReference type="EMBL" id="MU001793">
    <property type="protein sequence ID" value="KAF2798011.1"/>
    <property type="molecule type" value="Genomic_DNA"/>
</dbReference>
<sequence>MAGLLSLPRELRDEIYSYFIPDFPMRYHLLTSRWTELEESDAVSCSARTASTRRGSVSSLVSSSYRASGSTIFSDEAELDKEDREHKAAMQALLLLNKQIHFEYVDALQRSNTNMILYLYMENTPERPQEFVFDPRVFGLEYNRAIQKLIVLARWHAGEGWEMRNAEKEAEVSVLDDDDDGEGNARPSNPCGTPANPGEIHHPSGSRNDPVLVPDAHTHLFDESSSHEMPSIAVEPERTFYNAFDESRDRHYFHPVASQLAQDPAFIGRPHVLRRPADLLDASQTTTTLFETVKLVLQSLPNVGELHVTLDVGGATSEDLAAVCNTNPERGLKVKDFMEWKPAPEDGLERVVHVNKRLLAGSYKAWPSGMEEWRKNVVEVKSGTIVPREEDGGWLDIMEEECVSTKNDVNWHIWPAPHCPYPVDSTGSINNHTEIATGVHMMEGDNSVKKWRHVPDPYARWAIKNYKPEANREEGFETSSEDFEFE</sequence>
<evidence type="ECO:0000313" key="2">
    <source>
        <dbReference type="EMBL" id="KAF2798011.1"/>
    </source>
</evidence>